<dbReference type="PANTHER" id="PTHR46445:SF7">
    <property type="entry name" value="GBF-INTERACTING PROTEIN 1 N-TERMINAL DOMAIN-CONTAINING PROTEIN"/>
    <property type="match status" value="1"/>
</dbReference>
<reference evidence="1 2" key="1">
    <citation type="journal article" date="2006" name="Science">
        <title>The genome of black cottonwood, Populus trichocarpa (Torr. &amp; Gray).</title>
        <authorList>
            <person name="Tuskan G.A."/>
            <person name="Difazio S."/>
            <person name="Jansson S."/>
            <person name="Bohlmann J."/>
            <person name="Grigoriev I."/>
            <person name="Hellsten U."/>
            <person name="Putnam N."/>
            <person name="Ralph S."/>
            <person name="Rombauts S."/>
            <person name="Salamov A."/>
            <person name="Schein J."/>
            <person name="Sterck L."/>
            <person name="Aerts A."/>
            <person name="Bhalerao R.R."/>
            <person name="Bhalerao R.P."/>
            <person name="Blaudez D."/>
            <person name="Boerjan W."/>
            <person name="Brun A."/>
            <person name="Brunner A."/>
            <person name="Busov V."/>
            <person name="Campbell M."/>
            <person name="Carlson J."/>
            <person name="Chalot M."/>
            <person name="Chapman J."/>
            <person name="Chen G.L."/>
            <person name="Cooper D."/>
            <person name="Coutinho P.M."/>
            <person name="Couturier J."/>
            <person name="Covert S."/>
            <person name="Cronk Q."/>
            <person name="Cunningham R."/>
            <person name="Davis J."/>
            <person name="Degroeve S."/>
            <person name="Dejardin A."/>
            <person name="Depamphilis C."/>
            <person name="Detter J."/>
            <person name="Dirks B."/>
            <person name="Dubchak I."/>
            <person name="Duplessis S."/>
            <person name="Ehlting J."/>
            <person name="Ellis B."/>
            <person name="Gendler K."/>
            <person name="Goodstein D."/>
            <person name="Gribskov M."/>
            <person name="Grimwood J."/>
            <person name="Groover A."/>
            <person name="Gunter L."/>
            <person name="Hamberger B."/>
            <person name="Heinze B."/>
            <person name="Helariutta Y."/>
            <person name="Henrissat B."/>
            <person name="Holligan D."/>
            <person name="Holt R."/>
            <person name="Huang W."/>
            <person name="Islam-Faridi N."/>
            <person name="Jones S."/>
            <person name="Jones-Rhoades M."/>
            <person name="Jorgensen R."/>
            <person name="Joshi C."/>
            <person name="Kangasjarvi J."/>
            <person name="Karlsson J."/>
            <person name="Kelleher C."/>
            <person name="Kirkpatrick R."/>
            <person name="Kirst M."/>
            <person name="Kohler A."/>
            <person name="Kalluri U."/>
            <person name="Larimer F."/>
            <person name="Leebens-Mack J."/>
            <person name="Leple J.C."/>
            <person name="Locascio P."/>
            <person name="Lou Y."/>
            <person name="Lucas S."/>
            <person name="Martin F."/>
            <person name="Montanini B."/>
            <person name="Napoli C."/>
            <person name="Nelson D.R."/>
            <person name="Nelson C."/>
            <person name="Nieminen K."/>
            <person name="Nilsson O."/>
            <person name="Pereda V."/>
            <person name="Peter G."/>
            <person name="Philippe R."/>
            <person name="Pilate G."/>
            <person name="Poliakov A."/>
            <person name="Razumovskaya J."/>
            <person name="Richardson P."/>
            <person name="Rinaldi C."/>
            <person name="Ritland K."/>
            <person name="Rouze P."/>
            <person name="Ryaboy D."/>
            <person name="Schmutz J."/>
            <person name="Schrader J."/>
            <person name="Segerman B."/>
            <person name="Shin H."/>
            <person name="Siddiqui A."/>
            <person name="Sterky F."/>
            <person name="Terry A."/>
            <person name="Tsai C.J."/>
            <person name="Uberbacher E."/>
            <person name="Unneberg P."/>
            <person name="Vahala J."/>
            <person name="Wall K."/>
            <person name="Wessler S."/>
            <person name="Yang G."/>
            <person name="Yin T."/>
            <person name="Douglas C."/>
            <person name="Marra M."/>
            <person name="Sandberg G."/>
            <person name="Van de Peer Y."/>
            <person name="Rokhsar D."/>
        </authorList>
    </citation>
    <scope>NUCLEOTIDE SEQUENCE [LARGE SCALE GENOMIC DNA]</scope>
    <source>
        <strain evidence="2">cv. Nisqually</strain>
    </source>
</reference>
<dbReference type="AlphaFoldDB" id="A0A3N7EZ70"/>
<evidence type="ECO:0000313" key="2">
    <source>
        <dbReference type="Proteomes" id="UP000006729"/>
    </source>
</evidence>
<evidence type="ECO:0000313" key="1">
    <source>
        <dbReference type="EMBL" id="RQO90796.1"/>
    </source>
</evidence>
<name>A0A3N7EZ70_POPTR</name>
<accession>A0A3N7EZ70</accession>
<gene>
    <name evidence="1" type="ORF">POPTR_005G202925</name>
</gene>
<dbReference type="InParanoid" id="A0A3N7EZ70"/>
<organism evidence="1 2">
    <name type="scientific">Populus trichocarpa</name>
    <name type="common">Western balsam poplar</name>
    <name type="synonym">Populus balsamifera subsp. trichocarpa</name>
    <dbReference type="NCBI Taxonomy" id="3694"/>
    <lineage>
        <taxon>Eukaryota</taxon>
        <taxon>Viridiplantae</taxon>
        <taxon>Streptophyta</taxon>
        <taxon>Embryophyta</taxon>
        <taxon>Tracheophyta</taxon>
        <taxon>Spermatophyta</taxon>
        <taxon>Magnoliopsida</taxon>
        <taxon>eudicotyledons</taxon>
        <taxon>Gunneridae</taxon>
        <taxon>Pentapetalae</taxon>
        <taxon>rosids</taxon>
        <taxon>fabids</taxon>
        <taxon>Malpighiales</taxon>
        <taxon>Salicaceae</taxon>
        <taxon>Saliceae</taxon>
        <taxon>Populus</taxon>
    </lineage>
</organism>
<dbReference type="EMBL" id="CM009294">
    <property type="protein sequence ID" value="RQO90796.1"/>
    <property type="molecule type" value="Genomic_DNA"/>
</dbReference>
<keyword evidence="2" id="KW-1185">Reference proteome</keyword>
<protein>
    <submittedName>
        <fullName evidence="1">Uncharacterized protein</fullName>
    </submittedName>
</protein>
<sequence length="135" mass="14144">MKDTQESKVWGKNNGFCGAKVGGEYNVGHVPSQISCNDLGKAAYRKENGLGAPPGPSSSTLIYYVKTANEQPSCNSDFCNVDGRRQATGTGDTIPSYAQMSSGTQAACSGVTAGHVSMANIVRMGRPYNKGSQIT</sequence>
<dbReference type="Proteomes" id="UP000006729">
    <property type="component" value="Chromosome 5"/>
</dbReference>
<proteinExistence type="predicted"/>
<dbReference type="PANTHER" id="PTHR46445">
    <property type="entry name" value="RNA POLYMERASE II DEGRADATION FACTOR-LIKE PROTEIN (DUF1296)"/>
    <property type="match status" value="1"/>
</dbReference>